<dbReference type="GO" id="GO:0050808">
    <property type="term" value="P:synapse organization"/>
    <property type="evidence" value="ECO:0007669"/>
    <property type="project" value="TreeGrafter"/>
</dbReference>
<dbReference type="InterPro" id="IPR007110">
    <property type="entry name" value="Ig-like_dom"/>
</dbReference>
<accession>T1J778</accession>
<dbReference type="EnsemblMetazoa" id="SMAR009512-RA">
    <property type="protein sequence ID" value="SMAR009512-PA"/>
    <property type="gene ID" value="SMAR009512"/>
</dbReference>
<feature type="transmembrane region" description="Helical" evidence="1">
    <location>
        <begin position="128"/>
        <end position="147"/>
    </location>
</feature>
<feature type="domain" description="Ig-like" evidence="2">
    <location>
        <begin position="11"/>
        <end position="103"/>
    </location>
</feature>
<dbReference type="InterPro" id="IPR036179">
    <property type="entry name" value="Ig-like_dom_sf"/>
</dbReference>
<evidence type="ECO:0000313" key="3">
    <source>
        <dbReference type="EnsemblMetazoa" id="SMAR009512-PA"/>
    </source>
</evidence>
<dbReference type="HOGENOM" id="CLU_046341_8_0_1"/>
<dbReference type="InterPro" id="IPR003599">
    <property type="entry name" value="Ig_sub"/>
</dbReference>
<keyword evidence="1" id="KW-0812">Transmembrane</keyword>
<dbReference type="EMBL" id="JH431915">
    <property type="status" value="NOT_ANNOTATED_CDS"/>
    <property type="molecule type" value="Genomic_DNA"/>
</dbReference>
<dbReference type="Pfam" id="PF00047">
    <property type="entry name" value="ig"/>
    <property type="match status" value="1"/>
</dbReference>
<dbReference type="InterPro" id="IPR013151">
    <property type="entry name" value="Immunoglobulin_dom"/>
</dbReference>
<protein>
    <recommendedName>
        <fullName evidence="2">Ig-like domain-containing protein</fullName>
    </recommendedName>
</protein>
<proteinExistence type="predicted"/>
<dbReference type="PhylomeDB" id="T1J778"/>
<reference evidence="3" key="2">
    <citation type="submission" date="2015-02" db="UniProtKB">
        <authorList>
            <consortium name="EnsemblMetazoa"/>
        </authorList>
    </citation>
    <scope>IDENTIFICATION</scope>
</reference>
<evidence type="ECO:0000259" key="2">
    <source>
        <dbReference type="PROSITE" id="PS50835"/>
    </source>
</evidence>
<dbReference type="InterPro" id="IPR013783">
    <property type="entry name" value="Ig-like_fold"/>
</dbReference>
<dbReference type="GO" id="GO:0032589">
    <property type="term" value="C:neuron projection membrane"/>
    <property type="evidence" value="ECO:0007669"/>
    <property type="project" value="TreeGrafter"/>
</dbReference>
<dbReference type="CDD" id="cd00096">
    <property type="entry name" value="Ig"/>
    <property type="match status" value="1"/>
</dbReference>
<organism evidence="3 4">
    <name type="scientific">Strigamia maritima</name>
    <name type="common">European centipede</name>
    <name type="synonym">Geophilus maritimus</name>
    <dbReference type="NCBI Taxonomy" id="126957"/>
    <lineage>
        <taxon>Eukaryota</taxon>
        <taxon>Metazoa</taxon>
        <taxon>Ecdysozoa</taxon>
        <taxon>Arthropoda</taxon>
        <taxon>Myriapoda</taxon>
        <taxon>Chilopoda</taxon>
        <taxon>Pleurostigmophora</taxon>
        <taxon>Geophilomorpha</taxon>
        <taxon>Linotaeniidae</taxon>
        <taxon>Strigamia</taxon>
    </lineage>
</organism>
<keyword evidence="4" id="KW-1185">Reference proteome</keyword>
<dbReference type="InterPro" id="IPR037448">
    <property type="entry name" value="Zig-8"/>
</dbReference>
<dbReference type="PANTHER" id="PTHR23279:SF36">
    <property type="entry name" value="DEFECTIVE PROBOSCIS EXTENSION RESPONSE 9, ISOFORM A"/>
    <property type="match status" value="1"/>
</dbReference>
<sequence>MSGILMNAHVPMASILGPSELYMKSGSTINLTCTITQSPEPPAYVFWYHYNRMINYDTKRGGITVKTVVAEVTISTLLIANAQYSDSGNYTCSPSSTEPISIAVHVLNGDKSAAMQHERQSSKAETSIAVYFNASVHIAFILLIYVMR</sequence>
<dbReference type="PROSITE" id="PS50835">
    <property type="entry name" value="IG_LIKE"/>
    <property type="match status" value="1"/>
</dbReference>
<dbReference type="Proteomes" id="UP000014500">
    <property type="component" value="Unassembled WGS sequence"/>
</dbReference>
<dbReference type="SUPFAM" id="SSF48726">
    <property type="entry name" value="Immunoglobulin"/>
    <property type="match status" value="1"/>
</dbReference>
<keyword evidence="1" id="KW-1133">Transmembrane helix</keyword>
<dbReference type="SMART" id="SM00408">
    <property type="entry name" value="IGc2"/>
    <property type="match status" value="1"/>
</dbReference>
<evidence type="ECO:0000313" key="4">
    <source>
        <dbReference type="Proteomes" id="UP000014500"/>
    </source>
</evidence>
<dbReference type="STRING" id="126957.T1J778"/>
<dbReference type="PANTHER" id="PTHR23279">
    <property type="entry name" value="DEFECTIVE PROBOSCIS EXTENSION RESPONSE DPR -RELATED"/>
    <property type="match status" value="1"/>
</dbReference>
<evidence type="ECO:0000256" key="1">
    <source>
        <dbReference type="SAM" id="Phobius"/>
    </source>
</evidence>
<dbReference type="InterPro" id="IPR003598">
    <property type="entry name" value="Ig_sub2"/>
</dbReference>
<name>T1J778_STRMM</name>
<dbReference type="eggNOG" id="KOG3510">
    <property type="taxonomic scope" value="Eukaryota"/>
</dbReference>
<dbReference type="Gene3D" id="2.60.40.10">
    <property type="entry name" value="Immunoglobulins"/>
    <property type="match status" value="1"/>
</dbReference>
<dbReference type="FunFam" id="2.60.40.10:FF:000533">
    <property type="entry name" value="Uncharacterized protein, isoform A"/>
    <property type="match status" value="1"/>
</dbReference>
<reference evidence="4" key="1">
    <citation type="submission" date="2011-05" db="EMBL/GenBank/DDBJ databases">
        <authorList>
            <person name="Richards S.R."/>
            <person name="Qu J."/>
            <person name="Jiang H."/>
            <person name="Jhangiani S.N."/>
            <person name="Agravi P."/>
            <person name="Goodspeed R."/>
            <person name="Gross S."/>
            <person name="Mandapat C."/>
            <person name="Jackson L."/>
            <person name="Mathew T."/>
            <person name="Pu L."/>
            <person name="Thornton R."/>
            <person name="Saada N."/>
            <person name="Wilczek-Boney K.B."/>
            <person name="Lee S."/>
            <person name="Kovar C."/>
            <person name="Wu Y."/>
            <person name="Scherer S.E."/>
            <person name="Worley K.C."/>
            <person name="Muzny D.M."/>
            <person name="Gibbs R."/>
        </authorList>
    </citation>
    <scope>NUCLEOTIDE SEQUENCE</scope>
    <source>
        <strain evidence="4">Brora</strain>
    </source>
</reference>
<dbReference type="AlphaFoldDB" id="T1J778"/>
<dbReference type="SMART" id="SM00409">
    <property type="entry name" value="IG"/>
    <property type="match status" value="1"/>
</dbReference>
<keyword evidence="1" id="KW-0472">Membrane</keyword>
<dbReference type="OMA" id="AMQHERQ"/>